<accession>A0A1V4SWB1</accession>
<dbReference type="GO" id="GO:0008483">
    <property type="term" value="F:transaminase activity"/>
    <property type="evidence" value="ECO:0007669"/>
    <property type="project" value="UniProtKB-KW"/>
</dbReference>
<evidence type="ECO:0000259" key="9">
    <source>
        <dbReference type="PROSITE" id="PS50949"/>
    </source>
</evidence>
<dbReference type="InterPro" id="IPR000524">
    <property type="entry name" value="Tscrpt_reg_HTH_GntR"/>
</dbReference>
<dbReference type="PANTHER" id="PTHR46577:SF2">
    <property type="entry name" value="TRANSCRIPTIONAL REGULATORY PROTEIN"/>
    <property type="match status" value="1"/>
</dbReference>
<keyword evidence="8" id="KW-0804">Transcription</keyword>
<gene>
    <name evidence="10" type="primary">norG</name>
    <name evidence="10" type="ORF">CLTHE_17330</name>
</gene>
<dbReference type="InterPro" id="IPR036390">
    <property type="entry name" value="WH_DNA-bd_sf"/>
</dbReference>
<dbReference type="CDD" id="cd00609">
    <property type="entry name" value="AAT_like"/>
    <property type="match status" value="1"/>
</dbReference>
<evidence type="ECO:0000256" key="8">
    <source>
        <dbReference type="ARBA" id="ARBA00023163"/>
    </source>
</evidence>
<dbReference type="EMBL" id="LTAY01000042">
    <property type="protein sequence ID" value="OPX47619.1"/>
    <property type="molecule type" value="Genomic_DNA"/>
</dbReference>
<dbReference type="InterPro" id="IPR015422">
    <property type="entry name" value="PyrdxlP-dep_Trfase_small"/>
</dbReference>
<dbReference type="PROSITE" id="PS50949">
    <property type="entry name" value="HTH_GNTR"/>
    <property type="match status" value="1"/>
</dbReference>
<proteinExistence type="inferred from homology"/>
<dbReference type="Proteomes" id="UP000191448">
    <property type="component" value="Unassembled WGS sequence"/>
</dbReference>
<comment type="similarity">
    <text evidence="2">In the C-terminal section; belongs to the class-I pyridoxal-phosphate-dependent aminotransferase family.</text>
</comment>
<comment type="caution">
    <text evidence="10">The sequence shown here is derived from an EMBL/GenBank/DDBJ whole genome shotgun (WGS) entry which is preliminary data.</text>
</comment>
<dbReference type="InterPro" id="IPR015421">
    <property type="entry name" value="PyrdxlP-dep_Trfase_major"/>
</dbReference>
<dbReference type="Pfam" id="PF00155">
    <property type="entry name" value="Aminotran_1_2"/>
    <property type="match status" value="1"/>
</dbReference>
<dbReference type="RefSeq" id="WP_143324048.1">
    <property type="nucleotide sequence ID" value="NZ_LTAY01000042.1"/>
</dbReference>
<keyword evidence="4" id="KW-0808">Transferase</keyword>
<evidence type="ECO:0000256" key="7">
    <source>
        <dbReference type="ARBA" id="ARBA00023125"/>
    </source>
</evidence>
<dbReference type="AlphaFoldDB" id="A0A1V4SWB1"/>
<keyword evidence="7" id="KW-0238">DNA-binding</keyword>
<evidence type="ECO:0000313" key="10">
    <source>
        <dbReference type="EMBL" id="OPX47619.1"/>
    </source>
</evidence>
<evidence type="ECO:0000256" key="6">
    <source>
        <dbReference type="ARBA" id="ARBA00023015"/>
    </source>
</evidence>
<comment type="cofactor">
    <cofactor evidence="1">
        <name>pyridoxal 5'-phosphate</name>
        <dbReference type="ChEBI" id="CHEBI:597326"/>
    </cofactor>
</comment>
<sequence length="493" mass="56213">MKTKEKHKIVIIDWKPNKNLDKPIYLQIVEYICNKISNGHWLIGSYLPSQRELSKLFEVNRSTIVSAMDELVSLGIIESSFGGGTKIISNTWSLLISKENLDWNKYVKSGLFKSNNSTIQTITKLEFKNYIRLGTGELSPNLFPHHMMNKIFNKLSTKAYSLNYTEPLGLIDLRIAISNRLKKLGINANPSSILITSGSLQALQLISISMIKKGSTVFTEDPSYLKSLEVFQSAGINLSGIPMDNEGIKYWDINNSLKTIDRNLYNCLLYTIPSFQNPTGTTMTIKRRKELFEFCKNHQLPVIEDCAYRELWIDEEPPLPLKSMDVNGMVLYVGTISKTLAPGLRIGWIIGPESIIERLGDVKMQLDYGASSLSQLVLTEFFESGLFDEHLTYLRKELKIRRDNAIESLNEYFKDLGNWNIPSGGFYIWLTLKNNISIDKLFKEALKEHILLNIGNIYSFKTNHSLRISYAYEDCLTFRKAIGKLSKIVRSIS</sequence>
<dbReference type="FunFam" id="3.40.640.10:FF:000023">
    <property type="entry name" value="Transcriptional regulator, GntR family"/>
    <property type="match status" value="1"/>
</dbReference>
<dbReference type="InterPro" id="IPR015424">
    <property type="entry name" value="PyrdxlP-dep_Trfase"/>
</dbReference>
<keyword evidence="5" id="KW-0663">Pyridoxal phosphate</keyword>
<evidence type="ECO:0000256" key="2">
    <source>
        <dbReference type="ARBA" id="ARBA00005384"/>
    </source>
</evidence>
<evidence type="ECO:0000256" key="5">
    <source>
        <dbReference type="ARBA" id="ARBA00022898"/>
    </source>
</evidence>
<dbReference type="Gene3D" id="3.90.1150.10">
    <property type="entry name" value="Aspartate Aminotransferase, domain 1"/>
    <property type="match status" value="1"/>
</dbReference>
<feature type="domain" description="HTH gntR-type" evidence="9">
    <location>
        <begin position="22"/>
        <end position="90"/>
    </location>
</feature>
<dbReference type="InterPro" id="IPR004839">
    <property type="entry name" value="Aminotransferase_I/II_large"/>
</dbReference>
<keyword evidence="3" id="KW-0032">Aminotransferase</keyword>
<keyword evidence="6" id="KW-0805">Transcription regulation</keyword>
<evidence type="ECO:0000256" key="1">
    <source>
        <dbReference type="ARBA" id="ARBA00001933"/>
    </source>
</evidence>
<dbReference type="Gene3D" id="1.10.10.10">
    <property type="entry name" value="Winged helix-like DNA-binding domain superfamily/Winged helix DNA-binding domain"/>
    <property type="match status" value="1"/>
</dbReference>
<dbReference type="GO" id="GO:0003700">
    <property type="term" value="F:DNA-binding transcription factor activity"/>
    <property type="evidence" value="ECO:0007669"/>
    <property type="project" value="InterPro"/>
</dbReference>
<dbReference type="SUPFAM" id="SSF46785">
    <property type="entry name" value="Winged helix' DNA-binding domain"/>
    <property type="match status" value="1"/>
</dbReference>
<dbReference type="SUPFAM" id="SSF53383">
    <property type="entry name" value="PLP-dependent transferases"/>
    <property type="match status" value="1"/>
</dbReference>
<dbReference type="Pfam" id="PF00392">
    <property type="entry name" value="GntR"/>
    <property type="match status" value="1"/>
</dbReference>
<reference evidence="10 11" key="1">
    <citation type="submission" date="2016-02" db="EMBL/GenBank/DDBJ databases">
        <title>Genome sequence of Clostridium thermobutyricum DSM 4928.</title>
        <authorList>
            <person name="Poehlein A."/>
            <person name="Daniel R."/>
        </authorList>
    </citation>
    <scope>NUCLEOTIDE SEQUENCE [LARGE SCALE GENOMIC DNA]</scope>
    <source>
        <strain evidence="10 11">DSM 4928</strain>
    </source>
</reference>
<dbReference type="CDD" id="cd07377">
    <property type="entry name" value="WHTH_GntR"/>
    <property type="match status" value="1"/>
</dbReference>
<protein>
    <submittedName>
        <fullName evidence="10">HTH-type transcriptional regulator NorG</fullName>
    </submittedName>
</protein>
<dbReference type="GO" id="GO:0030170">
    <property type="term" value="F:pyridoxal phosphate binding"/>
    <property type="evidence" value="ECO:0007669"/>
    <property type="project" value="InterPro"/>
</dbReference>
<dbReference type="InterPro" id="IPR051446">
    <property type="entry name" value="HTH_trans_reg/aminotransferase"/>
</dbReference>
<dbReference type="PRINTS" id="PR00035">
    <property type="entry name" value="HTHGNTR"/>
</dbReference>
<dbReference type="InterPro" id="IPR036388">
    <property type="entry name" value="WH-like_DNA-bd_sf"/>
</dbReference>
<dbReference type="SMART" id="SM00345">
    <property type="entry name" value="HTH_GNTR"/>
    <property type="match status" value="1"/>
</dbReference>
<evidence type="ECO:0000313" key="11">
    <source>
        <dbReference type="Proteomes" id="UP000191448"/>
    </source>
</evidence>
<evidence type="ECO:0000256" key="4">
    <source>
        <dbReference type="ARBA" id="ARBA00022679"/>
    </source>
</evidence>
<dbReference type="GO" id="GO:0003677">
    <property type="term" value="F:DNA binding"/>
    <property type="evidence" value="ECO:0007669"/>
    <property type="project" value="UniProtKB-KW"/>
</dbReference>
<dbReference type="OrthoDB" id="9802328at2"/>
<dbReference type="Gene3D" id="3.40.640.10">
    <property type="entry name" value="Type I PLP-dependent aspartate aminotransferase-like (Major domain)"/>
    <property type="match status" value="1"/>
</dbReference>
<dbReference type="PANTHER" id="PTHR46577">
    <property type="entry name" value="HTH-TYPE TRANSCRIPTIONAL REGULATORY PROTEIN GABR"/>
    <property type="match status" value="1"/>
</dbReference>
<organism evidence="10 11">
    <name type="scientific">Clostridium thermobutyricum DSM 4928</name>
    <dbReference type="NCBI Taxonomy" id="1121339"/>
    <lineage>
        <taxon>Bacteria</taxon>
        <taxon>Bacillati</taxon>
        <taxon>Bacillota</taxon>
        <taxon>Clostridia</taxon>
        <taxon>Eubacteriales</taxon>
        <taxon>Clostridiaceae</taxon>
        <taxon>Clostridium</taxon>
    </lineage>
</organism>
<name>A0A1V4SWB1_9CLOT</name>
<evidence type="ECO:0000256" key="3">
    <source>
        <dbReference type="ARBA" id="ARBA00022576"/>
    </source>
</evidence>